<evidence type="ECO:0000256" key="1">
    <source>
        <dbReference type="ARBA" id="ARBA00009670"/>
    </source>
</evidence>
<sequence>MAIAGIRFHKTEIKRYNKLLSVLMKYGFKDIVANSDLKKYIPKSFLTSHKELDKNLSFSKYERVRMVLEELGPTYIKLGQIFSNREDLFPKELTTELEKLQDHAPPLENFSVIQTVEEELNIKASDHFEYIYPEPLAAASLAQVHKAILKNGDLVILKIQRPNITETIESDILVMKQLAKSLAKYSEQAKSFQPQEIVNSFEKSIKEELRFSRELNNVERFAKNFENNTLVYVPKIYRDLSNDHIICMEYINGIKISNIEEIDAMGIDRNALAKIGVDLYLEQVLEHGFFHADPHPGNLFLLPGLGKICFVDFGMMGSLTSTDSELLEDLLFSFVKKDASKIIVTVEKIALTSNIPNRKKLENDINEFLHESENYVTLKDIKLNVTLNEFKKILSHNQIILPHYFYMLIRALIIIEALGQKLDPEFNILDNIKPYLQSIGLKRISPNRILKKSIKRFQNLNRFIDTIPDDLDSIIQKVKKGELKVVHDINGLDAFRTTLNIASNRVVLAIILAALSIGSALLVIADMPPRIYGVPALGLIGFIISGILGLIVIYSIIRKKIF</sequence>
<organism evidence="4 5">
    <name type="scientific">Saonia flava</name>
    <dbReference type="NCBI Taxonomy" id="523696"/>
    <lineage>
        <taxon>Bacteria</taxon>
        <taxon>Pseudomonadati</taxon>
        <taxon>Bacteroidota</taxon>
        <taxon>Flavobacteriia</taxon>
        <taxon>Flavobacteriales</taxon>
        <taxon>Flavobacteriaceae</taxon>
        <taxon>Saonia</taxon>
    </lineage>
</organism>
<keyword evidence="2" id="KW-0472">Membrane</keyword>
<evidence type="ECO:0000256" key="2">
    <source>
        <dbReference type="SAM" id="Phobius"/>
    </source>
</evidence>
<dbReference type="EMBL" id="JAATJJ010000002">
    <property type="protein sequence ID" value="NJB72146.1"/>
    <property type="molecule type" value="Genomic_DNA"/>
</dbReference>
<dbReference type="RefSeq" id="WP_167964870.1">
    <property type="nucleotide sequence ID" value="NZ_JAATJJ010000002.1"/>
</dbReference>
<comment type="caution">
    <text evidence="4">The sequence shown here is derived from an EMBL/GenBank/DDBJ whole genome shotgun (WGS) entry which is preliminary data.</text>
</comment>
<dbReference type="Proteomes" id="UP000590442">
    <property type="component" value="Unassembled WGS sequence"/>
</dbReference>
<dbReference type="AlphaFoldDB" id="A0A846QT55"/>
<name>A0A846QT55_9FLAO</name>
<accession>A0A846QT55</accession>
<reference evidence="4 5" key="1">
    <citation type="submission" date="2020-03" db="EMBL/GenBank/DDBJ databases">
        <title>Genomic Encyclopedia of Type Strains, Phase IV (KMG-IV): sequencing the most valuable type-strain genomes for metagenomic binning, comparative biology and taxonomic classification.</title>
        <authorList>
            <person name="Goeker M."/>
        </authorList>
    </citation>
    <scope>NUCLEOTIDE SEQUENCE [LARGE SCALE GENOMIC DNA]</scope>
    <source>
        <strain evidence="4 5">DSM 29762</strain>
    </source>
</reference>
<gene>
    <name evidence="4" type="ORF">GGR42_002637</name>
</gene>
<proteinExistence type="inferred from homology"/>
<dbReference type="InterPro" id="IPR011009">
    <property type="entry name" value="Kinase-like_dom_sf"/>
</dbReference>
<evidence type="ECO:0000313" key="5">
    <source>
        <dbReference type="Proteomes" id="UP000590442"/>
    </source>
</evidence>
<feature type="domain" description="ABC1 atypical kinase-like" evidence="3">
    <location>
        <begin position="99"/>
        <end position="343"/>
    </location>
</feature>
<keyword evidence="2" id="KW-0812">Transmembrane</keyword>
<evidence type="ECO:0000259" key="3">
    <source>
        <dbReference type="Pfam" id="PF03109"/>
    </source>
</evidence>
<keyword evidence="5" id="KW-1185">Reference proteome</keyword>
<dbReference type="InterPro" id="IPR004147">
    <property type="entry name" value="ABC1_dom"/>
</dbReference>
<keyword evidence="2" id="KW-1133">Transmembrane helix</keyword>
<keyword evidence="4" id="KW-0830">Ubiquinone</keyword>
<dbReference type="InterPro" id="IPR050154">
    <property type="entry name" value="UbiB_kinase"/>
</dbReference>
<evidence type="ECO:0000313" key="4">
    <source>
        <dbReference type="EMBL" id="NJB72146.1"/>
    </source>
</evidence>
<feature type="transmembrane region" description="Helical" evidence="2">
    <location>
        <begin position="531"/>
        <end position="557"/>
    </location>
</feature>
<feature type="transmembrane region" description="Helical" evidence="2">
    <location>
        <begin position="506"/>
        <end position="525"/>
    </location>
</feature>
<dbReference type="PANTHER" id="PTHR10566:SF113">
    <property type="entry name" value="PROTEIN ACTIVITY OF BC1 COMPLEX KINASE 7, CHLOROPLASTIC"/>
    <property type="match status" value="1"/>
</dbReference>
<dbReference type="SUPFAM" id="SSF56112">
    <property type="entry name" value="Protein kinase-like (PK-like)"/>
    <property type="match status" value="1"/>
</dbReference>
<protein>
    <submittedName>
        <fullName evidence="4">Ubiquinone biosynthesis protein</fullName>
    </submittedName>
</protein>
<dbReference type="PANTHER" id="PTHR10566">
    <property type="entry name" value="CHAPERONE-ACTIVITY OF BC1 COMPLEX CABC1 -RELATED"/>
    <property type="match status" value="1"/>
</dbReference>
<dbReference type="CDD" id="cd05121">
    <property type="entry name" value="ABC1_ADCK3-like"/>
    <property type="match status" value="1"/>
</dbReference>
<comment type="similarity">
    <text evidence="1">Belongs to the protein kinase superfamily. ADCK protein kinase family.</text>
</comment>
<dbReference type="Pfam" id="PF03109">
    <property type="entry name" value="ABC1"/>
    <property type="match status" value="1"/>
</dbReference>